<dbReference type="PIRSF" id="PIRSF029171">
    <property type="entry name" value="Esterase_LipA"/>
    <property type="match status" value="1"/>
</dbReference>
<dbReference type="PANTHER" id="PTHR34853">
    <property type="match status" value="1"/>
</dbReference>
<sequence>MIRGHLNTAGIALAGLVFAAGAIVSGCADHTSAQAPSAMTGMRLDADYSAAGEAPGALSEAHSFPTIDRRLRALSSLAARVEYTSTSGITGGLTQVSGSVFVPKGEPPEGGWPIVVYAHATTGIESDCAPSLSPTLLGTSNVVTALVNAGFVVTVPDYQGLGVDSGDDGGYHPYLDSTTAGYNVIDSVKAARHLVPEASERWVAIGVSQGGQATWAANELAASYGAGLALLGTVSVSPAADITGFADAAAGGQLTAEQMPALVVLLETLHRAYPDFPLDDYRRGFVKDNWDTLIACDGPEAAERAGLTLQLSGADLVPSTPQALDTLRAHLQRMSLPQHPTSAPMLVLFGGEDALVPQAWTEHALRAACGMGDVIDIQLQPDKGHAAIDVSSAFGWVNARFRGEPAPDSCLGLAPMGAPQ</sequence>
<accession>A0A7I7UDY6</accession>
<name>A0A7I7UDY6_MYCPV</name>
<gene>
    <name evidence="2" type="ORF">MPUL_08520</name>
</gene>
<protein>
    <submittedName>
        <fullName evidence="2">Putative lipase</fullName>
    </submittedName>
</protein>
<dbReference type="Proteomes" id="UP000467252">
    <property type="component" value="Chromosome"/>
</dbReference>
<evidence type="ECO:0000313" key="3">
    <source>
        <dbReference type="Proteomes" id="UP000467252"/>
    </source>
</evidence>
<dbReference type="PANTHER" id="PTHR34853:SF1">
    <property type="entry name" value="LIPASE 5"/>
    <property type="match status" value="1"/>
</dbReference>
<dbReference type="SUPFAM" id="SSF53474">
    <property type="entry name" value="alpha/beta-Hydrolases"/>
    <property type="match status" value="1"/>
</dbReference>
<evidence type="ECO:0000313" key="2">
    <source>
        <dbReference type="EMBL" id="BBY79694.1"/>
    </source>
</evidence>
<organism evidence="2 3">
    <name type="scientific">Mycolicibacterium pulveris</name>
    <name type="common">Mycobacterium pulveris</name>
    <dbReference type="NCBI Taxonomy" id="36813"/>
    <lineage>
        <taxon>Bacteria</taxon>
        <taxon>Bacillati</taxon>
        <taxon>Actinomycetota</taxon>
        <taxon>Actinomycetes</taxon>
        <taxon>Mycobacteriales</taxon>
        <taxon>Mycobacteriaceae</taxon>
        <taxon>Mycolicibacterium</taxon>
    </lineage>
</organism>
<reference evidence="2 3" key="1">
    <citation type="journal article" date="2019" name="Emerg. Microbes Infect.">
        <title>Comprehensive subspecies identification of 175 nontuberculous mycobacteria species based on 7547 genomic profiles.</title>
        <authorList>
            <person name="Matsumoto Y."/>
            <person name="Kinjo T."/>
            <person name="Motooka D."/>
            <person name="Nabeya D."/>
            <person name="Jung N."/>
            <person name="Uechi K."/>
            <person name="Horii T."/>
            <person name="Iida T."/>
            <person name="Fujita J."/>
            <person name="Nakamura S."/>
        </authorList>
    </citation>
    <scope>NUCLEOTIDE SEQUENCE [LARGE SCALE GENOMIC DNA]</scope>
    <source>
        <strain evidence="2 3">JCM 6370</strain>
    </source>
</reference>
<dbReference type="InterPro" id="IPR029058">
    <property type="entry name" value="AB_hydrolase_fold"/>
</dbReference>
<dbReference type="Gene3D" id="3.40.50.1820">
    <property type="entry name" value="alpha/beta hydrolase"/>
    <property type="match status" value="2"/>
</dbReference>
<proteinExistence type="predicted"/>
<dbReference type="PROSITE" id="PS51257">
    <property type="entry name" value="PROKAR_LIPOPROTEIN"/>
    <property type="match status" value="1"/>
</dbReference>
<feature type="signal peptide" evidence="1">
    <location>
        <begin position="1"/>
        <end position="19"/>
    </location>
</feature>
<keyword evidence="1" id="KW-0732">Signal</keyword>
<dbReference type="RefSeq" id="WP_235674458.1">
    <property type="nucleotide sequence ID" value="NZ_AP022599.1"/>
</dbReference>
<dbReference type="GO" id="GO:0004806">
    <property type="term" value="F:triacylglycerol lipase activity"/>
    <property type="evidence" value="ECO:0007669"/>
    <property type="project" value="InterPro"/>
</dbReference>
<dbReference type="EMBL" id="AP022599">
    <property type="protein sequence ID" value="BBY79694.1"/>
    <property type="molecule type" value="Genomic_DNA"/>
</dbReference>
<dbReference type="AlphaFoldDB" id="A0A7I7UDY6"/>
<dbReference type="Pfam" id="PF03583">
    <property type="entry name" value="LIP"/>
    <property type="match status" value="1"/>
</dbReference>
<dbReference type="InterPro" id="IPR005152">
    <property type="entry name" value="Lipase_secreted"/>
</dbReference>
<evidence type="ECO:0000256" key="1">
    <source>
        <dbReference type="SAM" id="SignalP"/>
    </source>
</evidence>
<keyword evidence="3" id="KW-1185">Reference proteome</keyword>
<feature type="chain" id="PRO_5038427166" evidence="1">
    <location>
        <begin position="20"/>
        <end position="420"/>
    </location>
</feature>
<dbReference type="GO" id="GO:0016042">
    <property type="term" value="P:lipid catabolic process"/>
    <property type="evidence" value="ECO:0007669"/>
    <property type="project" value="InterPro"/>
</dbReference>